<feature type="non-terminal residue" evidence="1">
    <location>
        <position position="1"/>
    </location>
</feature>
<dbReference type="Proteomes" id="UP000789759">
    <property type="component" value="Unassembled WGS sequence"/>
</dbReference>
<feature type="non-terminal residue" evidence="1">
    <location>
        <position position="40"/>
    </location>
</feature>
<reference evidence="1" key="1">
    <citation type="submission" date="2021-06" db="EMBL/GenBank/DDBJ databases">
        <authorList>
            <person name="Kallberg Y."/>
            <person name="Tangrot J."/>
            <person name="Rosling A."/>
        </authorList>
    </citation>
    <scope>NUCLEOTIDE SEQUENCE</scope>
    <source>
        <strain evidence="1">FL966</strain>
    </source>
</reference>
<comment type="caution">
    <text evidence="1">The sequence shown here is derived from an EMBL/GenBank/DDBJ whole genome shotgun (WGS) entry which is preliminary data.</text>
</comment>
<gene>
    <name evidence="1" type="ORF">CPELLU_LOCUS20298</name>
</gene>
<sequence>CIDIMLDKVKPLADNVLAEIMLQHYSKCFNKRIATQYLSK</sequence>
<evidence type="ECO:0000313" key="2">
    <source>
        <dbReference type="Proteomes" id="UP000789759"/>
    </source>
</evidence>
<dbReference type="EMBL" id="CAJVQA010058719">
    <property type="protein sequence ID" value="CAG8827291.1"/>
    <property type="molecule type" value="Genomic_DNA"/>
</dbReference>
<evidence type="ECO:0000313" key="1">
    <source>
        <dbReference type="EMBL" id="CAG8827291.1"/>
    </source>
</evidence>
<accession>A0A9N9KF17</accession>
<name>A0A9N9KF17_9GLOM</name>
<keyword evidence="2" id="KW-1185">Reference proteome</keyword>
<organism evidence="1 2">
    <name type="scientific">Cetraspora pellucida</name>
    <dbReference type="NCBI Taxonomy" id="1433469"/>
    <lineage>
        <taxon>Eukaryota</taxon>
        <taxon>Fungi</taxon>
        <taxon>Fungi incertae sedis</taxon>
        <taxon>Mucoromycota</taxon>
        <taxon>Glomeromycotina</taxon>
        <taxon>Glomeromycetes</taxon>
        <taxon>Diversisporales</taxon>
        <taxon>Gigasporaceae</taxon>
        <taxon>Cetraspora</taxon>
    </lineage>
</organism>
<protein>
    <submittedName>
        <fullName evidence="1">5375_t:CDS:1</fullName>
    </submittedName>
</protein>
<dbReference type="AlphaFoldDB" id="A0A9N9KF17"/>
<proteinExistence type="predicted"/>